<dbReference type="EMBL" id="JAUSUE010000015">
    <property type="protein sequence ID" value="MDQ0204320.1"/>
    <property type="molecule type" value="Genomic_DNA"/>
</dbReference>
<dbReference type="RefSeq" id="WP_307224596.1">
    <property type="nucleotide sequence ID" value="NZ_CP116940.1"/>
</dbReference>
<accession>A0ABT9Y8Z9</accession>
<gene>
    <name evidence="1" type="ORF">J2S01_002048</name>
</gene>
<dbReference type="Proteomes" id="UP001239167">
    <property type="component" value="Unassembled WGS sequence"/>
</dbReference>
<comment type="caution">
    <text evidence="1">The sequence shown here is derived from an EMBL/GenBank/DDBJ whole genome shotgun (WGS) entry which is preliminary data.</text>
</comment>
<name>A0ABT9Y8Z9_9FIRM</name>
<organism evidence="1 2">
    <name type="scientific">Pectinatus haikarae</name>
    <dbReference type="NCBI Taxonomy" id="349096"/>
    <lineage>
        <taxon>Bacteria</taxon>
        <taxon>Bacillati</taxon>
        <taxon>Bacillota</taxon>
        <taxon>Negativicutes</taxon>
        <taxon>Selenomonadales</taxon>
        <taxon>Selenomonadaceae</taxon>
        <taxon>Pectinatus</taxon>
    </lineage>
</organism>
<evidence type="ECO:0000313" key="1">
    <source>
        <dbReference type="EMBL" id="MDQ0204320.1"/>
    </source>
</evidence>
<protein>
    <submittedName>
        <fullName evidence="1">Uncharacterized protein</fullName>
    </submittedName>
</protein>
<reference evidence="1 2" key="1">
    <citation type="submission" date="2023-07" db="EMBL/GenBank/DDBJ databases">
        <title>Genomic Encyclopedia of Type Strains, Phase IV (KMG-IV): sequencing the most valuable type-strain genomes for metagenomic binning, comparative biology and taxonomic classification.</title>
        <authorList>
            <person name="Goeker M."/>
        </authorList>
    </citation>
    <scope>NUCLEOTIDE SEQUENCE [LARGE SCALE GENOMIC DNA]</scope>
    <source>
        <strain evidence="1 2">DSM 16980</strain>
    </source>
</reference>
<keyword evidence="2" id="KW-1185">Reference proteome</keyword>
<proteinExistence type="predicted"/>
<sequence>MYNISFMCGELDIHKIFNAMKRKERLCVGIICVKDMNVNELQVADSASCKKL</sequence>
<evidence type="ECO:0000313" key="2">
    <source>
        <dbReference type="Proteomes" id="UP001239167"/>
    </source>
</evidence>